<evidence type="ECO:0000313" key="1">
    <source>
        <dbReference type="EMBL" id="GAH91747.1"/>
    </source>
</evidence>
<reference evidence="1" key="1">
    <citation type="journal article" date="2014" name="Front. Microbiol.">
        <title>High frequency of phylogenetically diverse reductive dehalogenase-homologous genes in deep subseafloor sedimentary metagenomes.</title>
        <authorList>
            <person name="Kawai M."/>
            <person name="Futagami T."/>
            <person name="Toyoda A."/>
            <person name="Takaki Y."/>
            <person name="Nishi S."/>
            <person name="Hori S."/>
            <person name="Arai W."/>
            <person name="Tsubouchi T."/>
            <person name="Morono Y."/>
            <person name="Uchiyama I."/>
            <person name="Ito T."/>
            <person name="Fujiyama A."/>
            <person name="Inagaki F."/>
            <person name="Takami H."/>
        </authorList>
    </citation>
    <scope>NUCLEOTIDE SEQUENCE</scope>
    <source>
        <strain evidence="1">Expedition CK06-06</strain>
    </source>
</reference>
<name>X1JCM9_9ZZZZ</name>
<organism evidence="1">
    <name type="scientific">marine sediment metagenome</name>
    <dbReference type="NCBI Taxonomy" id="412755"/>
    <lineage>
        <taxon>unclassified sequences</taxon>
        <taxon>metagenomes</taxon>
        <taxon>ecological metagenomes</taxon>
    </lineage>
</organism>
<accession>X1JCM9</accession>
<dbReference type="AlphaFoldDB" id="X1JCM9"/>
<feature type="non-terminal residue" evidence="1">
    <location>
        <position position="1"/>
    </location>
</feature>
<protein>
    <submittedName>
        <fullName evidence="1">Uncharacterized protein</fullName>
    </submittedName>
</protein>
<dbReference type="EMBL" id="BARU01047927">
    <property type="protein sequence ID" value="GAH91747.1"/>
    <property type="molecule type" value="Genomic_DNA"/>
</dbReference>
<comment type="caution">
    <text evidence="1">The sequence shown here is derived from an EMBL/GenBank/DDBJ whole genome shotgun (WGS) entry which is preliminary data.</text>
</comment>
<gene>
    <name evidence="1" type="ORF">S03H2_71535</name>
</gene>
<proteinExistence type="predicted"/>
<sequence length="44" mass="5047">KTNRQAEITVLGNESYSEYAKCGLPYLRKGYKLQRELTSILLPT</sequence>